<protein>
    <submittedName>
        <fullName evidence="2">Uncharacterized protein</fullName>
    </submittedName>
</protein>
<feature type="compositionally biased region" description="Basic and acidic residues" evidence="1">
    <location>
        <begin position="1"/>
        <end position="14"/>
    </location>
</feature>
<feature type="region of interest" description="Disordered" evidence="1">
    <location>
        <begin position="72"/>
        <end position="95"/>
    </location>
</feature>
<keyword evidence="3" id="KW-1185">Reference proteome</keyword>
<feature type="compositionally biased region" description="Basic residues" evidence="1">
    <location>
        <begin position="77"/>
        <end position="95"/>
    </location>
</feature>
<dbReference type="EMBL" id="CAUYUJ010015943">
    <property type="protein sequence ID" value="CAK0859950.1"/>
    <property type="molecule type" value="Genomic_DNA"/>
</dbReference>
<evidence type="ECO:0000313" key="3">
    <source>
        <dbReference type="Proteomes" id="UP001189429"/>
    </source>
</evidence>
<dbReference type="Proteomes" id="UP001189429">
    <property type="component" value="Unassembled WGS sequence"/>
</dbReference>
<reference evidence="2" key="1">
    <citation type="submission" date="2023-10" db="EMBL/GenBank/DDBJ databases">
        <authorList>
            <person name="Chen Y."/>
            <person name="Shah S."/>
            <person name="Dougan E. K."/>
            <person name="Thang M."/>
            <person name="Chan C."/>
        </authorList>
    </citation>
    <scope>NUCLEOTIDE SEQUENCE [LARGE SCALE GENOMIC DNA]</scope>
</reference>
<comment type="caution">
    <text evidence="2">The sequence shown here is derived from an EMBL/GenBank/DDBJ whole genome shotgun (WGS) entry which is preliminary data.</text>
</comment>
<gene>
    <name evidence="2" type="ORF">PCOR1329_LOCUS49122</name>
</gene>
<evidence type="ECO:0000313" key="2">
    <source>
        <dbReference type="EMBL" id="CAK0859950.1"/>
    </source>
</evidence>
<accession>A0ABN9UJL2</accession>
<proteinExistence type="predicted"/>
<evidence type="ECO:0000256" key="1">
    <source>
        <dbReference type="SAM" id="MobiDB-lite"/>
    </source>
</evidence>
<feature type="region of interest" description="Disordered" evidence="1">
    <location>
        <begin position="1"/>
        <end position="58"/>
    </location>
</feature>
<name>A0ABN9UJL2_9DINO</name>
<organism evidence="2 3">
    <name type="scientific">Prorocentrum cordatum</name>
    <dbReference type="NCBI Taxonomy" id="2364126"/>
    <lineage>
        <taxon>Eukaryota</taxon>
        <taxon>Sar</taxon>
        <taxon>Alveolata</taxon>
        <taxon>Dinophyceae</taxon>
        <taxon>Prorocentrales</taxon>
        <taxon>Prorocentraceae</taxon>
        <taxon>Prorocentrum</taxon>
    </lineage>
</organism>
<sequence length="95" mass="9873">MVRDGEASLAEPRKGGAASPASAPTRCPSAELLDFGGATGADAREGSRGAPVLPEGGEEPVLLEQALLLASQPPSCPHRRPPGVCLRRRRRELPP</sequence>